<keyword evidence="1" id="KW-0175">Coiled coil</keyword>
<feature type="coiled-coil region" evidence="1">
    <location>
        <begin position="471"/>
        <end position="519"/>
    </location>
</feature>
<organism evidence="3 4">
    <name type="scientific">Aduncisulcus paluster</name>
    <dbReference type="NCBI Taxonomy" id="2918883"/>
    <lineage>
        <taxon>Eukaryota</taxon>
        <taxon>Metamonada</taxon>
        <taxon>Carpediemonas-like organisms</taxon>
        <taxon>Aduncisulcus</taxon>
    </lineage>
</organism>
<protein>
    <submittedName>
        <fullName evidence="3">Uncharacterized protein</fullName>
    </submittedName>
</protein>
<feature type="coiled-coil region" evidence="1">
    <location>
        <begin position="191"/>
        <end position="282"/>
    </location>
</feature>
<evidence type="ECO:0000313" key="3">
    <source>
        <dbReference type="EMBL" id="GKT21399.1"/>
    </source>
</evidence>
<sequence length="531" mass="61626">MASEYFADFINNGTIPTFITGEQPHTHETQSSSKISTESSISPSTVSPDYDECRTLTEKYAKMTQSLAKTQSIPKSPVKKQWPTASQSAIPSRSTLHIHTPILSSVQTRHGKETNCYEDRDTRMSSTSRPISLGVSQSQFDGVGMMMRSPGISGSEKQQPSSSTRTGPSYESLHQDTFTRSYVEELQGQYKKKVFQNLKATEKMVEQKESELSRAREEILRLRRELRDKDEQMAQAISSLTEDNEEEKERLLTQISRVKKECEDATDQLLAKQKEMLALRDDQFRSTIEKIRIWTREQMDQMEVVRQEDRSDGLREVEHVRAQMHEELEKIQDEHKKEIAILKKQKNDETKRLSLAQDKIVEIQADKERSEIEMRGTLKDHKRKIAELENALEHELTRISKAHQMREETTKKKIHQISESYDCERKALEQRVTDLESELERIGSDRRRQLEETAHDIGVLNANLEAGRAATRKIEQENEKIRADLLRKEQELSVYKHQVELLNAEEKRLRANNTALKREISRQDKLIYGWK</sequence>
<evidence type="ECO:0000313" key="4">
    <source>
        <dbReference type="Proteomes" id="UP001057375"/>
    </source>
</evidence>
<feature type="region of interest" description="Disordered" evidence="2">
    <location>
        <begin position="146"/>
        <end position="173"/>
    </location>
</feature>
<evidence type="ECO:0000256" key="1">
    <source>
        <dbReference type="SAM" id="Coils"/>
    </source>
</evidence>
<accession>A0ABQ5JXI0</accession>
<dbReference type="Proteomes" id="UP001057375">
    <property type="component" value="Unassembled WGS sequence"/>
</dbReference>
<feature type="compositionally biased region" description="Polar residues" evidence="2">
    <location>
        <begin position="155"/>
        <end position="169"/>
    </location>
</feature>
<comment type="caution">
    <text evidence="3">The sequence shown here is derived from an EMBL/GenBank/DDBJ whole genome shotgun (WGS) entry which is preliminary data.</text>
</comment>
<keyword evidence="4" id="KW-1185">Reference proteome</keyword>
<dbReference type="EMBL" id="BQXS01012315">
    <property type="protein sequence ID" value="GKT21399.1"/>
    <property type="molecule type" value="Genomic_DNA"/>
</dbReference>
<feature type="region of interest" description="Disordered" evidence="2">
    <location>
        <begin position="17"/>
        <end position="50"/>
    </location>
</feature>
<evidence type="ECO:0000256" key="2">
    <source>
        <dbReference type="SAM" id="MobiDB-lite"/>
    </source>
</evidence>
<name>A0ABQ5JXI0_9EUKA</name>
<reference evidence="3" key="1">
    <citation type="submission" date="2022-03" db="EMBL/GenBank/DDBJ databases">
        <title>Draft genome sequence of Aduncisulcus paluster, a free-living microaerophilic Fornicata.</title>
        <authorList>
            <person name="Yuyama I."/>
            <person name="Kume K."/>
            <person name="Tamura T."/>
            <person name="Inagaki Y."/>
            <person name="Hashimoto T."/>
        </authorList>
    </citation>
    <scope>NUCLEOTIDE SEQUENCE</scope>
    <source>
        <strain evidence="3">NY0171</strain>
    </source>
</reference>
<proteinExistence type="predicted"/>
<feature type="coiled-coil region" evidence="1">
    <location>
        <begin position="314"/>
        <end position="445"/>
    </location>
</feature>
<gene>
    <name evidence="3" type="ORF">ADUPG1_011895</name>
</gene>
<feature type="compositionally biased region" description="Low complexity" evidence="2">
    <location>
        <begin position="31"/>
        <end position="48"/>
    </location>
</feature>